<dbReference type="OrthoDB" id="1265092at2"/>
<sequence>MKKISIVLLCLLGCGRMFAQSLIKDDAVYNQSQRMVFQQWDQNKFYPKKGFLSLNPYYWLVWGFFDPNYHKTDIRPLSANGQQTQRLALVATMNGIDNRYKLQSDTARNTALSQIASQSGLLSDVDPLWLLYYKQQFNPLLNYSPVSILGGLSPQVSGKLVSEGLYGWYTGELDKLKERLKGARSSDMDRGSRIMAYYRMLNEYKNLSSVWAIRTSTAQMTLDMAAHQQALQKGTVAIPNWTPNSDVQIANKILQNAKY</sequence>
<proteinExistence type="predicted"/>
<reference evidence="2 3" key="1">
    <citation type="journal article" date="2013" name="J. Microbiol.">
        <title>Mucilaginibacter ginsenosidivorax sp. nov., with ginsenoside converting activity isolated from sediment.</title>
        <authorList>
            <person name="Kim J.K."/>
            <person name="Choi T.E."/>
            <person name="Liu Q.M."/>
            <person name="Park H.Y."/>
            <person name="Yi T.H."/>
            <person name="Yoon M.H."/>
            <person name="Kim S.C."/>
            <person name="Im W.T."/>
        </authorList>
    </citation>
    <scope>NUCLEOTIDE SEQUENCE [LARGE SCALE GENOMIC DNA]</scope>
    <source>
        <strain evidence="2 3">KHI28</strain>
    </source>
</reference>
<dbReference type="Proteomes" id="UP000321362">
    <property type="component" value="Chromosome"/>
</dbReference>
<organism evidence="2 3">
    <name type="scientific">Mucilaginibacter ginsenosidivorax</name>
    <dbReference type="NCBI Taxonomy" id="862126"/>
    <lineage>
        <taxon>Bacteria</taxon>
        <taxon>Pseudomonadati</taxon>
        <taxon>Bacteroidota</taxon>
        <taxon>Sphingobacteriia</taxon>
        <taxon>Sphingobacteriales</taxon>
        <taxon>Sphingobacteriaceae</taxon>
        <taxon>Mucilaginibacter</taxon>
    </lineage>
</organism>
<keyword evidence="3" id="KW-1185">Reference proteome</keyword>
<evidence type="ECO:0000256" key="1">
    <source>
        <dbReference type="SAM" id="SignalP"/>
    </source>
</evidence>
<feature type="chain" id="PRO_5022760784" evidence="1">
    <location>
        <begin position="20"/>
        <end position="259"/>
    </location>
</feature>
<dbReference type="AlphaFoldDB" id="A0A5B8W9K3"/>
<evidence type="ECO:0000313" key="3">
    <source>
        <dbReference type="Proteomes" id="UP000321362"/>
    </source>
</evidence>
<dbReference type="KEGG" id="mgk:FSB76_24415"/>
<dbReference type="EMBL" id="CP042437">
    <property type="protein sequence ID" value="QEC78938.1"/>
    <property type="molecule type" value="Genomic_DNA"/>
</dbReference>
<keyword evidence="1" id="KW-0732">Signal</keyword>
<name>A0A5B8W9K3_9SPHI</name>
<protein>
    <submittedName>
        <fullName evidence="2">Uncharacterized protein</fullName>
    </submittedName>
</protein>
<accession>A0A5B8W9K3</accession>
<gene>
    <name evidence="2" type="ORF">FSB76_24415</name>
</gene>
<evidence type="ECO:0000313" key="2">
    <source>
        <dbReference type="EMBL" id="QEC78938.1"/>
    </source>
</evidence>
<feature type="signal peptide" evidence="1">
    <location>
        <begin position="1"/>
        <end position="19"/>
    </location>
</feature>